<dbReference type="PANTHER" id="PTHR38011:SF11">
    <property type="entry name" value="2,5-DIAMINO-6-RIBOSYLAMINO-4(3H)-PYRIMIDINONE 5'-PHOSPHATE REDUCTASE"/>
    <property type="match status" value="1"/>
</dbReference>
<keyword evidence="3" id="KW-1185">Reference proteome</keyword>
<dbReference type="OrthoDB" id="195113at2"/>
<sequence>MSTKVSVFIATSLDGFIARTNGDIDWLNEANAAVPEGEDCGYQAFMASVDVLVMGRKTYEQVLSFGAWPYGQTRVIVLSRTPIQFPDALPACITHSADPPLMLYNRLVQEGAQHLYIDGGATIQRFLAAGLIDELTITVIPILLGEGIPLFGSLAKEIPLTHLSSYSYDFGFVQLKYAVS</sequence>
<dbReference type="InterPro" id="IPR050765">
    <property type="entry name" value="Riboflavin_Biosynth_HTPR"/>
</dbReference>
<protein>
    <submittedName>
        <fullName evidence="2">Riboflavin biosynthesis protein RibD C-terminus domain protein</fullName>
    </submittedName>
</protein>
<dbReference type="SUPFAM" id="SSF53597">
    <property type="entry name" value="Dihydrofolate reductase-like"/>
    <property type="match status" value="1"/>
</dbReference>
<dbReference type="STRING" id="329726.AM1_4848"/>
<evidence type="ECO:0000313" key="2">
    <source>
        <dbReference type="EMBL" id="ABW29819.1"/>
    </source>
</evidence>
<dbReference type="InterPro" id="IPR002734">
    <property type="entry name" value="RibDG_C"/>
</dbReference>
<accession>B0C3I5</accession>
<dbReference type="Pfam" id="PF01872">
    <property type="entry name" value="RibD_C"/>
    <property type="match status" value="1"/>
</dbReference>
<dbReference type="GO" id="GO:0009231">
    <property type="term" value="P:riboflavin biosynthetic process"/>
    <property type="evidence" value="ECO:0007669"/>
    <property type="project" value="InterPro"/>
</dbReference>
<proteinExistence type="predicted"/>
<feature type="domain" description="Bacterial bifunctional deaminase-reductase C-terminal" evidence="1">
    <location>
        <begin position="4"/>
        <end position="168"/>
    </location>
</feature>
<dbReference type="HOGENOM" id="CLU_043966_4_2_3"/>
<dbReference type="KEGG" id="amr:AM1_4848"/>
<organism evidence="2 3">
    <name type="scientific">Acaryochloris marina (strain MBIC 11017)</name>
    <dbReference type="NCBI Taxonomy" id="329726"/>
    <lineage>
        <taxon>Bacteria</taxon>
        <taxon>Bacillati</taxon>
        <taxon>Cyanobacteriota</taxon>
        <taxon>Cyanophyceae</taxon>
        <taxon>Acaryochloridales</taxon>
        <taxon>Acaryochloridaceae</taxon>
        <taxon>Acaryochloris</taxon>
    </lineage>
</organism>
<dbReference type="RefSeq" id="WP_012165098.1">
    <property type="nucleotide sequence ID" value="NC_009925.1"/>
</dbReference>
<gene>
    <name evidence="2" type="ordered locus">AM1_4848</name>
</gene>
<dbReference type="EMBL" id="CP000828">
    <property type="protein sequence ID" value="ABW29819.1"/>
    <property type="molecule type" value="Genomic_DNA"/>
</dbReference>
<dbReference type="Gene3D" id="3.40.430.10">
    <property type="entry name" value="Dihydrofolate Reductase, subunit A"/>
    <property type="match status" value="1"/>
</dbReference>
<reference evidence="2 3" key="1">
    <citation type="journal article" date="2008" name="Proc. Natl. Acad. Sci. U.S.A.">
        <title>Niche adaptation and genome expansion in the chlorophyll d-producing cyanobacterium Acaryochloris marina.</title>
        <authorList>
            <person name="Swingley W.D."/>
            <person name="Chen M."/>
            <person name="Cheung P.C."/>
            <person name="Conrad A.L."/>
            <person name="Dejesa L.C."/>
            <person name="Hao J."/>
            <person name="Honchak B.M."/>
            <person name="Karbach L.E."/>
            <person name="Kurdoglu A."/>
            <person name="Lahiri S."/>
            <person name="Mastrian S.D."/>
            <person name="Miyashita H."/>
            <person name="Page L."/>
            <person name="Ramakrishna P."/>
            <person name="Satoh S."/>
            <person name="Sattley W.M."/>
            <person name="Shimada Y."/>
            <person name="Taylor H.L."/>
            <person name="Tomo T."/>
            <person name="Tsuchiya T."/>
            <person name="Wang Z.T."/>
            <person name="Raymond J."/>
            <person name="Mimuro M."/>
            <person name="Blankenship R.E."/>
            <person name="Touchman J.W."/>
        </authorList>
    </citation>
    <scope>NUCLEOTIDE SEQUENCE [LARGE SCALE GENOMIC DNA]</scope>
    <source>
        <strain evidence="3">MBIC 11017</strain>
    </source>
</reference>
<name>B0C3I5_ACAM1</name>
<dbReference type="PANTHER" id="PTHR38011">
    <property type="entry name" value="DIHYDROFOLATE REDUCTASE FAMILY PROTEIN (AFU_ORTHOLOGUE AFUA_8G06820)"/>
    <property type="match status" value="1"/>
</dbReference>
<dbReference type="AlphaFoldDB" id="B0C3I5"/>
<dbReference type="Proteomes" id="UP000000268">
    <property type="component" value="Chromosome"/>
</dbReference>
<dbReference type="eggNOG" id="COG0262">
    <property type="taxonomic scope" value="Bacteria"/>
</dbReference>
<dbReference type="InterPro" id="IPR024072">
    <property type="entry name" value="DHFR-like_dom_sf"/>
</dbReference>
<dbReference type="GO" id="GO:0008703">
    <property type="term" value="F:5-amino-6-(5-phosphoribosylamino)uracil reductase activity"/>
    <property type="evidence" value="ECO:0007669"/>
    <property type="project" value="InterPro"/>
</dbReference>
<evidence type="ECO:0000259" key="1">
    <source>
        <dbReference type="Pfam" id="PF01872"/>
    </source>
</evidence>
<evidence type="ECO:0000313" key="3">
    <source>
        <dbReference type="Proteomes" id="UP000000268"/>
    </source>
</evidence>